<dbReference type="Proteomes" id="UP000193642">
    <property type="component" value="Unassembled WGS sequence"/>
</dbReference>
<dbReference type="InterPro" id="IPR052592">
    <property type="entry name" value="LRR-RLK"/>
</dbReference>
<dbReference type="PANTHER" id="PTHR48054">
    <property type="entry name" value="RECEPTOR KINASE-LIKE PROTEIN XA21"/>
    <property type="match status" value="1"/>
</dbReference>
<dbReference type="FunFam" id="3.80.10.10:FF:000041">
    <property type="entry name" value="LRR receptor-like serine/threonine-protein kinase ERECTA"/>
    <property type="match status" value="1"/>
</dbReference>
<dbReference type="AlphaFoldDB" id="A0A1Y2BUV2"/>
<evidence type="ECO:0000313" key="7">
    <source>
        <dbReference type="EMBL" id="ORY38526.1"/>
    </source>
</evidence>
<keyword evidence="8" id="KW-1185">Reference proteome</keyword>
<keyword evidence="5" id="KW-0677">Repeat</keyword>
<dbReference type="InterPro" id="IPR032675">
    <property type="entry name" value="LRR_dom_sf"/>
</dbReference>
<keyword evidence="3" id="KW-0433">Leucine-rich repeat</keyword>
<evidence type="ECO:0000256" key="2">
    <source>
        <dbReference type="ARBA" id="ARBA00022475"/>
    </source>
</evidence>
<dbReference type="GO" id="GO:0005886">
    <property type="term" value="C:plasma membrane"/>
    <property type="evidence" value="ECO:0007669"/>
    <property type="project" value="UniProtKB-SubCell"/>
</dbReference>
<keyword evidence="4" id="KW-0732">Signal</keyword>
<dbReference type="InterPro" id="IPR003591">
    <property type="entry name" value="Leu-rich_rpt_typical-subtyp"/>
</dbReference>
<reference evidence="7 8" key="1">
    <citation type="submission" date="2016-07" db="EMBL/GenBank/DDBJ databases">
        <title>Pervasive Adenine N6-methylation of Active Genes in Fungi.</title>
        <authorList>
            <consortium name="DOE Joint Genome Institute"/>
            <person name="Mondo S.J."/>
            <person name="Dannebaum R.O."/>
            <person name="Kuo R.C."/>
            <person name="Labutti K."/>
            <person name="Haridas S."/>
            <person name="Kuo A."/>
            <person name="Salamov A."/>
            <person name="Ahrendt S.R."/>
            <person name="Lipzen A."/>
            <person name="Sullivan W."/>
            <person name="Andreopoulos W.B."/>
            <person name="Clum A."/>
            <person name="Lindquist E."/>
            <person name="Daum C."/>
            <person name="Ramamoorthy G.K."/>
            <person name="Gryganskyi A."/>
            <person name="Culley D."/>
            <person name="Magnuson J.K."/>
            <person name="James T.Y."/>
            <person name="O'Malley M.A."/>
            <person name="Stajich J.E."/>
            <person name="Spatafora J.W."/>
            <person name="Visel A."/>
            <person name="Grigoriev I.V."/>
        </authorList>
    </citation>
    <scope>NUCLEOTIDE SEQUENCE [LARGE SCALE GENOMIC DNA]</scope>
    <source>
        <strain evidence="7 8">JEL800</strain>
    </source>
</reference>
<dbReference type="SMART" id="SM00369">
    <property type="entry name" value="LRR_TYP"/>
    <property type="match status" value="4"/>
</dbReference>
<dbReference type="OrthoDB" id="660555at2759"/>
<proteinExistence type="predicted"/>
<keyword evidence="2" id="KW-1003">Cell membrane</keyword>
<evidence type="ECO:0000256" key="4">
    <source>
        <dbReference type="ARBA" id="ARBA00022729"/>
    </source>
</evidence>
<evidence type="ECO:0000256" key="6">
    <source>
        <dbReference type="ARBA" id="ARBA00023136"/>
    </source>
</evidence>
<dbReference type="SUPFAM" id="SSF52058">
    <property type="entry name" value="L domain-like"/>
    <property type="match status" value="1"/>
</dbReference>
<evidence type="ECO:0000256" key="1">
    <source>
        <dbReference type="ARBA" id="ARBA00004236"/>
    </source>
</evidence>
<dbReference type="Pfam" id="PF13855">
    <property type="entry name" value="LRR_8"/>
    <property type="match status" value="1"/>
</dbReference>
<organism evidence="7 8">
    <name type="scientific">Rhizoclosmatium globosum</name>
    <dbReference type="NCBI Taxonomy" id="329046"/>
    <lineage>
        <taxon>Eukaryota</taxon>
        <taxon>Fungi</taxon>
        <taxon>Fungi incertae sedis</taxon>
        <taxon>Chytridiomycota</taxon>
        <taxon>Chytridiomycota incertae sedis</taxon>
        <taxon>Chytridiomycetes</taxon>
        <taxon>Chytridiales</taxon>
        <taxon>Chytriomycetaceae</taxon>
        <taxon>Rhizoclosmatium</taxon>
    </lineage>
</organism>
<comment type="caution">
    <text evidence="7">The sequence shown here is derived from an EMBL/GenBank/DDBJ whole genome shotgun (WGS) entry which is preliminary data.</text>
</comment>
<evidence type="ECO:0000313" key="8">
    <source>
        <dbReference type="Proteomes" id="UP000193642"/>
    </source>
</evidence>
<dbReference type="STRING" id="329046.A0A1Y2BUV2"/>
<sequence length="375" mass="41936">MEFNGVPVPNELIARIFCWIHPSRVQLYRPVCRHLSHVLTSSHFASLNLSRFISPSKIGKVELVVNGSYKESGLVVEEEEWCDDFHCHCEFRVDWFQLHKSHQEVYFNKYLAHSAKDDGILGQVPVQLGRLDLTHLNLAENRLVGCIPVELGMLLNLVRLELNANNLGGVIPSELGNLSQLRVLNLSKNNLKGCIPSELGKLNNLVRLNLSMNELTGALDLCGLSNLEVLNVAENNLSGALPSNLGQLKKLKRLWLQMNKFSGSIPPSFGDLDELDSLWLNNNKLSMSIPADLGNMAKLQTLSLSNNSLSGRIPPELCNLTKLSGLYLNGNQLTGSIPMELSDLPLRFLDLRRNKLDPFPIHMRDQIERNGGFIH</sequence>
<dbReference type="Gene3D" id="3.80.10.10">
    <property type="entry name" value="Ribonuclease Inhibitor"/>
    <property type="match status" value="2"/>
</dbReference>
<dbReference type="PANTHER" id="PTHR48054:SF47">
    <property type="entry name" value="OS06G0179800 PROTEIN"/>
    <property type="match status" value="1"/>
</dbReference>
<comment type="subcellular location">
    <subcellularLocation>
        <location evidence="1">Cell membrane</location>
    </subcellularLocation>
</comment>
<dbReference type="InterPro" id="IPR001611">
    <property type="entry name" value="Leu-rich_rpt"/>
</dbReference>
<name>A0A1Y2BUV2_9FUNG</name>
<protein>
    <submittedName>
        <fullName evidence="7">L domain-like protein</fullName>
    </submittedName>
</protein>
<evidence type="ECO:0000256" key="5">
    <source>
        <dbReference type="ARBA" id="ARBA00022737"/>
    </source>
</evidence>
<accession>A0A1Y2BUV2</accession>
<gene>
    <name evidence="7" type="ORF">BCR33DRAFT_720577</name>
</gene>
<dbReference type="FunFam" id="3.80.10.10:FF:000299">
    <property type="entry name" value="Piriformospora indica-insensitive protein 2"/>
    <property type="match status" value="1"/>
</dbReference>
<keyword evidence="6" id="KW-0472">Membrane</keyword>
<dbReference type="Pfam" id="PF00560">
    <property type="entry name" value="LRR_1"/>
    <property type="match status" value="6"/>
</dbReference>
<evidence type="ECO:0000256" key="3">
    <source>
        <dbReference type="ARBA" id="ARBA00022614"/>
    </source>
</evidence>
<dbReference type="EMBL" id="MCGO01000043">
    <property type="protein sequence ID" value="ORY38526.1"/>
    <property type="molecule type" value="Genomic_DNA"/>
</dbReference>